<dbReference type="InterPro" id="IPR042183">
    <property type="entry name" value="MmgE/PrpD_sf_1"/>
</dbReference>
<dbReference type="FunCoup" id="G0R4H2">
    <property type="interactions" value="65"/>
</dbReference>
<evidence type="ECO:0000256" key="6">
    <source>
        <dbReference type="ARBA" id="ARBA00023065"/>
    </source>
</evidence>
<dbReference type="GeneID" id="14903699"/>
<dbReference type="EC" id="4.2.1.79" evidence="11"/>
<dbReference type="InterPro" id="IPR042188">
    <property type="entry name" value="MmgE/PrpD_sf_2"/>
</dbReference>
<dbReference type="Gene3D" id="1.10.4100.10">
    <property type="entry name" value="2-methylcitrate dehydratase PrpD"/>
    <property type="match status" value="1"/>
</dbReference>
<dbReference type="PANTHER" id="PTHR11629">
    <property type="entry name" value="VACUOLAR PROTON ATPASES"/>
    <property type="match status" value="1"/>
</dbReference>
<evidence type="ECO:0000256" key="3">
    <source>
        <dbReference type="ARBA" id="ARBA00022448"/>
    </source>
</evidence>
<protein>
    <submittedName>
        <fullName evidence="11">V-type ATPase 116kda subunit family protein, putative</fullName>
        <ecNumber evidence="11">4.2.1.79</ecNumber>
    </submittedName>
</protein>
<evidence type="ECO:0000256" key="7">
    <source>
        <dbReference type="ARBA" id="ARBA00023136"/>
    </source>
</evidence>
<dbReference type="PANTHER" id="PTHR11629:SF63">
    <property type="entry name" value="V-TYPE PROTON ATPASE SUBUNIT A"/>
    <property type="match status" value="1"/>
</dbReference>
<dbReference type="InterPro" id="IPR002490">
    <property type="entry name" value="V-ATPase_116kDa_su"/>
</dbReference>
<dbReference type="SUPFAM" id="SSF103378">
    <property type="entry name" value="2-methylcitrate dehydratase PrpD"/>
    <property type="match status" value="1"/>
</dbReference>
<dbReference type="STRING" id="857967.G0R4H2"/>
<dbReference type="InterPro" id="IPR036148">
    <property type="entry name" value="MmgE/PrpD_sf"/>
</dbReference>
<dbReference type="InterPro" id="IPR045336">
    <property type="entry name" value="MmgE_PrpD_N"/>
</dbReference>
<feature type="transmembrane region" description="Helical" evidence="9">
    <location>
        <begin position="479"/>
        <end position="497"/>
    </location>
</feature>
<dbReference type="InParanoid" id="G0R4H2"/>
<dbReference type="Proteomes" id="UP000008983">
    <property type="component" value="Unassembled WGS sequence"/>
</dbReference>
<name>G0R4H2_ICHMU</name>
<evidence type="ECO:0000313" key="11">
    <source>
        <dbReference type="EMBL" id="EGR27623.1"/>
    </source>
</evidence>
<evidence type="ECO:0000256" key="2">
    <source>
        <dbReference type="ARBA" id="ARBA00009904"/>
    </source>
</evidence>
<dbReference type="Gene3D" id="3.30.1330.120">
    <property type="entry name" value="2-methylcitrate dehydratase PrpD"/>
    <property type="match status" value="1"/>
</dbReference>
<feature type="transmembrane region" description="Helical" evidence="9">
    <location>
        <begin position="436"/>
        <end position="458"/>
    </location>
</feature>
<evidence type="ECO:0000256" key="4">
    <source>
        <dbReference type="ARBA" id="ARBA00022692"/>
    </source>
</evidence>
<feature type="transmembrane region" description="Helical" evidence="9">
    <location>
        <begin position="586"/>
        <end position="606"/>
    </location>
</feature>
<gene>
    <name evidence="11" type="ORF">IMG5_192780</name>
</gene>
<dbReference type="GO" id="GO:0016471">
    <property type="term" value="C:vacuolar proton-transporting V-type ATPase complex"/>
    <property type="evidence" value="ECO:0007669"/>
    <property type="project" value="TreeGrafter"/>
</dbReference>
<dbReference type="Pfam" id="PF01496">
    <property type="entry name" value="V_ATPase_I"/>
    <property type="match status" value="1"/>
</dbReference>
<dbReference type="GO" id="GO:0007035">
    <property type="term" value="P:vacuolar acidification"/>
    <property type="evidence" value="ECO:0007669"/>
    <property type="project" value="TreeGrafter"/>
</dbReference>
<evidence type="ECO:0000313" key="12">
    <source>
        <dbReference type="Proteomes" id="UP000008983"/>
    </source>
</evidence>
<feature type="coiled-coil region" evidence="8">
    <location>
        <begin position="109"/>
        <end position="140"/>
    </location>
</feature>
<evidence type="ECO:0000256" key="8">
    <source>
        <dbReference type="SAM" id="Coils"/>
    </source>
</evidence>
<dbReference type="GO" id="GO:0033179">
    <property type="term" value="C:proton-transporting V-type ATPase, V0 domain"/>
    <property type="evidence" value="ECO:0007669"/>
    <property type="project" value="InterPro"/>
</dbReference>
<proteinExistence type="inferred from homology"/>
<keyword evidence="6" id="KW-0406">Ion transport</keyword>
<feature type="transmembrane region" description="Helical" evidence="9">
    <location>
        <begin position="826"/>
        <end position="845"/>
    </location>
</feature>
<keyword evidence="8" id="KW-0175">Coiled coil</keyword>
<keyword evidence="12" id="KW-1185">Reference proteome</keyword>
<dbReference type="GO" id="GO:0051117">
    <property type="term" value="F:ATPase binding"/>
    <property type="evidence" value="ECO:0007669"/>
    <property type="project" value="TreeGrafter"/>
</dbReference>
<keyword evidence="5 9" id="KW-1133">Transmembrane helix</keyword>
<dbReference type="EMBL" id="GL984346">
    <property type="protein sequence ID" value="EGR27623.1"/>
    <property type="molecule type" value="Genomic_DNA"/>
</dbReference>
<accession>G0R4H2</accession>
<dbReference type="RefSeq" id="XP_004025075.1">
    <property type="nucleotide sequence ID" value="XM_004025026.1"/>
</dbReference>
<keyword evidence="3" id="KW-0813">Transport</keyword>
<keyword evidence="4 9" id="KW-0812">Transmembrane</keyword>
<comment type="similarity">
    <text evidence="2">Belongs to the V-ATPase 116 kDa subunit family.</text>
</comment>
<evidence type="ECO:0000256" key="9">
    <source>
        <dbReference type="SAM" id="Phobius"/>
    </source>
</evidence>
<feature type="transmembrane region" description="Helical" evidence="9">
    <location>
        <begin position="654"/>
        <end position="679"/>
    </location>
</feature>
<reference evidence="11 12" key="1">
    <citation type="submission" date="2011-07" db="EMBL/GenBank/DDBJ databases">
        <authorList>
            <person name="Coyne R."/>
            <person name="Brami D."/>
            <person name="Johnson J."/>
            <person name="Hostetler J."/>
            <person name="Hannick L."/>
            <person name="Clark T."/>
            <person name="Cassidy-Hanley D."/>
            <person name="Inman J."/>
        </authorList>
    </citation>
    <scope>NUCLEOTIDE SEQUENCE [LARGE SCALE GENOMIC DNA]</scope>
    <source>
        <strain evidence="11 12">G5</strain>
    </source>
</reference>
<dbReference type="GO" id="GO:0047547">
    <property type="term" value="F:2-methylcitrate dehydratase activity"/>
    <property type="evidence" value="ECO:0007669"/>
    <property type="project" value="UniProtKB-EC"/>
</dbReference>
<organism evidence="11 12">
    <name type="scientific">Ichthyophthirius multifiliis</name>
    <name type="common">White spot disease agent</name>
    <name type="synonym">Ich</name>
    <dbReference type="NCBI Taxonomy" id="5932"/>
    <lineage>
        <taxon>Eukaryota</taxon>
        <taxon>Sar</taxon>
        <taxon>Alveolata</taxon>
        <taxon>Ciliophora</taxon>
        <taxon>Intramacronucleata</taxon>
        <taxon>Oligohymenophorea</taxon>
        <taxon>Hymenostomatida</taxon>
        <taxon>Ophryoglenina</taxon>
        <taxon>Ichthyophthirius</taxon>
    </lineage>
</organism>
<dbReference type="eggNOG" id="KOG2189">
    <property type="taxonomic scope" value="Eukaryota"/>
</dbReference>
<dbReference type="OrthoDB" id="10264220at2759"/>
<keyword evidence="11" id="KW-0456">Lyase</keyword>
<comment type="subcellular location">
    <subcellularLocation>
        <location evidence="1">Membrane</location>
        <topology evidence="1">Multi-pass membrane protein</topology>
    </subcellularLocation>
</comment>
<evidence type="ECO:0000259" key="10">
    <source>
        <dbReference type="Pfam" id="PF03972"/>
    </source>
</evidence>
<evidence type="ECO:0000256" key="5">
    <source>
        <dbReference type="ARBA" id="ARBA00022989"/>
    </source>
</evidence>
<sequence length="1389" mass="160502">MSIFRSETMGLYHLILPSESSWEILNELGKLSLLHFLDLNQNTPQLNRTFTPFVKRCEQMLMKISQIKQQLKDFNLQIIKKTTKFDNQKLFNIFQQVIENKNKAGHTYLEEIETQLHNKYEQIQEQIQNYENLKERYIHIIEYKAVLEKTKIILGNQYLDQNNKNKSYENYLDMENINIQNFQQIKNNQVEFKLNYIIGTIDIQDTLKFKKLIFRLTKGNNWTDFINFDQQKITFKGKCTQKSVFVSLIPGSSQGFINSKVQRLCDSIGIQRYNYPQNHQDYDSKCKELDQQIKDVKSLLKLTQLQINKLLQVFVETNSNCEYSYIEILTQYVLKEKQIYQTLNLLKVQNTYYHGNCWLPKKQEELIIQALQTIGAKNQNLPNGQLQEIHQNNLIPPTYFQINEFTHIFQLIVNTYGIPRYQEINPGVFTIVTFPFLFGVMFGDLAHGLFLFFFGAYLCYYSDYFKKAINSIFKDLTQIRYLIILMGFFATFCGLIYNDFMSIPLDIFGSCYNVLEDGKTEKIKDCTYTFGIDPVWGHSENDLQFQNSFKMKMAVIIGVLQMSLGVCMKALNALYFKHNLDFYFEFIPQILFLLVTFGYMDFLIYVKWGQDWSQVLENKKSPPSIINLMIDMPLNNAYPGEITVFGRGNEQQQVGILLLLIAVLCVPVMLCLKPGIIYFKQKKYNKLHQVNQVSDDLLLNNNNDKQNLIQKNHILEYDHMDIKESNFNQMEDDLGKDLEQFKKKNDFINNILLENHIPLNDNHSEQDEQFGDLVVHQIIETIEFVLGSISNTASYLRLWALSLAHGQLSKVFFDKTIKQPIQESDIFGIFIGFFILAEITFMVLICMDAMECFLHALRLHWVEFQNKFYKADGYAFEPFSFKNAIIFENQAQQLVQYSINFLKHGNPSQKVLERVKTFHADSVFTGISALALRANAPEILKNEALENQIGNSNQPKMNYSRCFGSDQQVPVEKAVCANSSASRECDFNVTVFGYNETVQENRAGEFGHNDYYTAVIAAAHQKPEINGNLVLRAMVLQDEIRGRLCECFPLNKYKIDHVVYGAISTICTYGALIAIRTGKQLSDSKGASAALSAEVALMCIKRAMKGFIGPMDIFRNPEAIFRLFRPTQSDNESPFDIYLAESGDDFAVMGMHFKLGLYEHQSASALEGIQRLLLENKIQFHKDNFDIIKNINIVAYQPAFGIIGNPEKRYAKTRQSADHSMVYIISTLLRKAIENQDFLQKLQTVSNLDEIWKTLILLPEDYSHKAIIHPKTRILIDKTTFEHGGQEYDDKYPEGIPTSIKITLENGKILDSGLVMFPAGHAKNQQADLQALLENKFMLLGNIALGSKDKSSELIKRLMNLEKLNNQELQTIYCCDIVYSKISIDDENY</sequence>
<keyword evidence="7 9" id="KW-0472">Membrane</keyword>
<dbReference type="Pfam" id="PF03972">
    <property type="entry name" value="MmgE_PrpD_N"/>
    <property type="match status" value="1"/>
</dbReference>
<evidence type="ECO:0000256" key="1">
    <source>
        <dbReference type="ARBA" id="ARBA00004141"/>
    </source>
</evidence>
<dbReference type="OMA" id="TYVQLYI"/>
<feature type="transmembrane region" description="Helical" evidence="9">
    <location>
        <begin position="553"/>
        <end position="574"/>
    </location>
</feature>
<feature type="domain" description="MmgE/PrpD N-terminal" evidence="10">
    <location>
        <begin position="902"/>
        <end position="1073"/>
    </location>
</feature>
<dbReference type="GO" id="GO:0046961">
    <property type="term" value="F:proton-transporting ATPase activity, rotational mechanism"/>
    <property type="evidence" value="ECO:0007669"/>
    <property type="project" value="InterPro"/>
</dbReference>